<dbReference type="SUPFAM" id="SSF48452">
    <property type="entry name" value="TPR-like"/>
    <property type="match status" value="1"/>
</dbReference>
<organism evidence="2 3">
    <name type="scientific">Nostoc piscinale CENA21</name>
    <dbReference type="NCBI Taxonomy" id="224013"/>
    <lineage>
        <taxon>Bacteria</taxon>
        <taxon>Bacillati</taxon>
        <taxon>Cyanobacteriota</taxon>
        <taxon>Cyanophyceae</taxon>
        <taxon>Nostocales</taxon>
        <taxon>Nostocaceae</taxon>
        <taxon>Nostoc</taxon>
    </lineage>
</organism>
<dbReference type="KEGG" id="npz:ACX27_10495"/>
<dbReference type="OrthoDB" id="427425at2"/>
<proteinExistence type="predicted"/>
<name>A0A0M5MGR5_9NOSO</name>
<keyword evidence="1" id="KW-0472">Membrane</keyword>
<keyword evidence="1" id="KW-0812">Transmembrane</keyword>
<dbReference type="InterPro" id="IPR011990">
    <property type="entry name" value="TPR-like_helical_dom_sf"/>
</dbReference>
<evidence type="ECO:0000313" key="3">
    <source>
        <dbReference type="Proteomes" id="UP000062645"/>
    </source>
</evidence>
<dbReference type="STRING" id="224013.ACX27_10495"/>
<sequence length="131" mass="14717">MSSSGDDYIISRQKKIERKKRILTVVGLASFVGSTVFGVISGIPQAHQQPQTKNVSVESSLQEQARGYELVLQREPNNQVALEKLAIARVHLKDPKGAIEIMEKLVKLHPDRQDYKTVLEQIKKQQVNSDP</sequence>
<reference evidence="2 3" key="2">
    <citation type="journal article" date="2016" name="Genome Announc.">
        <title>Draft Genome Sequence of the N2-Fixing Cyanobacterium Nostoc piscinale CENA21, Isolated from the Brazilian Amazon Floodplain.</title>
        <authorList>
            <person name="Leao T."/>
            <person name="Guimaraes P.I."/>
            <person name="de Melo A.G."/>
            <person name="Ramos R.T."/>
            <person name="Leao P.N."/>
            <person name="Silva A."/>
            <person name="Fiore M.F."/>
            <person name="Schneider M.P."/>
        </authorList>
    </citation>
    <scope>NUCLEOTIDE SEQUENCE [LARGE SCALE GENOMIC DNA]</scope>
    <source>
        <strain evidence="2 3">CENA21</strain>
    </source>
</reference>
<dbReference type="EMBL" id="CP012036">
    <property type="protein sequence ID" value="ALF53175.1"/>
    <property type="molecule type" value="Genomic_DNA"/>
</dbReference>
<keyword evidence="1" id="KW-1133">Transmembrane helix</keyword>
<gene>
    <name evidence="2" type="ORF">ACX27_10495</name>
</gene>
<dbReference type="PATRIC" id="fig|224013.5.peg.2539"/>
<keyword evidence="3" id="KW-1185">Reference proteome</keyword>
<feature type="transmembrane region" description="Helical" evidence="1">
    <location>
        <begin position="21"/>
        <end position="43"/>
    </location>
</feature>
<evidence type="ECO:0000313" key="2">
    <source>
        <dbReference type="EMBL" id="ALF53175.1"/>
    </source>
</evidence>
<evidence type="ECO:0000256" key="1">
    <source>
        <dbReference type="SAM" id="Phobius"/>
    </source>
</evidence>
<accession>A0A0M5MGR5</accession>
<reference evidence="3" key="1">
    <citation type="submission" date="2015-07" db="EMBL/GenBank/DDBJ databases">
        <title>Genome Of Nitrogen-Fixing Cyanobacterium Nostoc piscinale CENA21 From Solimoes/Amazon River Floodplain Sediments And Comparative Genomics To Uncover Biosynthetic Natural Products Potential.</title>
        <authorList>
            <person name="Leao T.F."/>
            <person name="Leao P.N."/>
            <person name="Guimaraes P.I."/>
            <person name="de Melo A.G.C."/>
            <person name="Ramos R.T.J."/>
            <person name="Silva A."/>
            <person name="Fiore M.F."/>
            <person name="Schneider M.P.C."/>
        </authorList>
    </citation>
    <scope>NUCLEOTIDE SEQUENCE [LARGE SCALE GENOMIC DNA]</scope>
    <source>
        <strain evidence="3">CENA21</strain>
    </source>
</reference>
<dbReference type="AlphaFoldDB" id="A0A0M5MGR5"/>
<dbReference type="RefSeq" id="WP_062291808.1">
    <property type="nucleotide sequence ID" value="NZ_CP012036.1"/>
</dbReference>
<evidence type="ECO:0008006" key="4">
    <source>
        <dbReference type="Google" id="ProtNLM"/>
    </source>
</evidence>
<dbReference type="Gene3D" id="1.25.40.10">
    <property type="entry name" value="Tetratricopeptide repeat domain"/>
    <property type="match status" value="1"/>
</dbReference>
<protein>
    <recommendedName>
        <fullName evidence="4">Tetratricopeptide repeat protein</fullName>
    </recommendedName>
</protein>
<dbReference type="Pfam" id="PF14559">
    <property type="entry name" value="TPR_19"/>
    <property type="match status" value="1"/>
</dbReference>
<dbReference type="Proteomes" id="UP000062645">
    <property type="component" value="Chromosome"/>
</dbReference>